<dbReference type="PROSITE" id="PS51559">
    <property type="entry name" value="SAM_RMT2"/>
    <property type="match status" value="1"/>
</dbReference>
<evidence type="ECO:0000256" key="4">
    <source>
        <dbReference type="PROSITE-ProRule" id="PRU00023"/>
    </source>
</evidence>
<organism evidence="6 7">
    <name type="scientific">Paragonimus westermani</name>
    <dbReference type="NCBI Taxonomy" id="34504"/>
    <lineage>
        <taxon>Eukaryota</taxon>
        <taxon>Metazoa</taxon>
        <taxon>Spiralia</taxon>
        <taxon>Lophotrochozoa</taxon>
        <taxon>Platyhelminthes</taxon>
        <taxon>Trematoda</taxon>
        <taxon>Digenea</taxon>
        <taxon>Plagiorchiida</taxon>
        <taxon>Troglotremata</taxon>
        <taxon>Troglotrematidae</taxon>
        <taxon>Paragonimus</taxon>
    </lineage>
</organism>
<keyword evidence="1" id="KW-0489">Methyltransferase</keyword>
<dbReference type="PANTHER" id="PTHR32379:SF1">
    <property type="entry name" value="GUANIDINOACETATE N-METHYLTRANSFERASE"/>
    <property type="match status" value="1"/>
</dbReference>
<sequence length="408" mass="45699">MLEEAGAVGDAVAVALVPGKIDLQLVLACENGNLGHVKTLTDEGADICYQDSKTGISVLMVAASAGHTEIVRYLLQEGAPWNAVDRAYMCAGDYAAKHGHQDTVDLIMDHAVMSELLLSLTIRGDRSEYSDGSSNCQLESAVFSNVGPPSVPPESLNAVYLLSRLEYTEDGQRLVDTGTNLAVMMDWERPLMARHAEWICHADKDEQLRPQSMRILNVGFGMGIVDEEIQRHKPTSHVIIEAHSEVVRKITANGWTSKPGVRVICDRWQDAIRVLAKEIEDAVCAPFDGIFLDTYAEDDLDLREFHSWLPKLLRPPRDVAIDNVPHQDAGRYSYYNGVCPDNVFFHGVACETIRLHLNRLFVDCKFEPIPVNVSDPSLWNDLSQRYWYFDMYFLPKCTFRSDQGNIKL</sequence>
<dbReference type="Pfam" id="PF12796">
    <property type="entry name" value="Ank_2"/>
    <property type="match status" value="1"/>
</dbReference>
<evidence type="ECO:0000256" key="2">
    <source>
        <dbReference type="ARBA" id="ARBA00022679"/>
    </source>
</evidence>
<proteinExistence type="predicted"/>
<dbReference type="SUPFAM" id="SSF48403">
    <property type="entry name" value="Ankyrin repeat"/>
    <property type="match status" value="1"/>
</dbReference>
<dbReference type="PROSITE" id="PS50297">
    <property type="entry name" value="ANK_REP_REGION"/>
    <property type="match status" value="1"/>
</dbReference>
<evidence type="ECO:0000313" key="7">
    <source>
        <dbReference type="Proteomes" id="UP000699462"/>
    </source>
</evidence>
<dbReference type="GO" id="GO:0005737">
    <property type="term" value="C:cytoplasm"/>
    <property type="evidence" value="ECO:0007669"/>
    <property type="project" value="TreeGrafter"/>
</dbReference>
<evidence type="ECO:0000256" key="3">
    <source>
        <dbReference type="ARBA" id="ARBA00022691"/>
    </source>
</evidence>
<dbReference type="SMART" id="SM00248">
    <property type="entry name" value="ANK"/>
    <property type="match status" value="2"/>
</dbReference>
<dbReference type="OrthoDB" id="6225260at2759"/>
<protein>
    <recommendedName>
        <fullName evidence="5">RMT2 domain-containing protein</fullName>
    </recommendedName>
</protein>
<keyword evidence="2" id="KW-0808">Transferase</keyword>
<dbReference type="PROSITE" id="PS50088">
    <property type="entry name" value="ANK_REPEAT"/>
    <property type="match status" value="1"/>
</dbReference>
<evidence type="ECO:0000256" key="1">
    <source>
        <dbReference type="ARBA" id="ARBA00022603"/>
    </source>
</evidence>
<reference evidence="6 7" key="1">
    <citation type="submission" date="2019-07" db="EMBL/GenBank/DDBJ databases">
        <title>Annotation for the trematode Paragonimus westermani.</title>
        <authorList>
            <person name="Choi Y.-J."/>
        </authorList>
    </citation>
    <scope>NUCLEOTIDE SEQUENCE [LARGE SCALE GENOMIC DNA]</scope>
    <source>
        <strain evidence="6">180907_Pwestermani</strain>
    </source>
</reference>
<dbReference type="GO" id="GO:0032259">
    <property type="term" value="P:methylation"/>
    <property type="evidence" value="ECO:0007669"/>
    <property type="project" value="UniProtKB-KW"/>
</dbReference>
<keyword evidence="7" id="KW-1185">Reference proteome</keyword>
<dbReference type="CDD" id="cd02440">
    <property type="entry name" value="AdoMet_MTases"/>
    <property type="match status" value="1"/>
</dbReference>
<comment type="caution">
    <text evidence="6">The sequence shown here is derived from an EMBL/GenBank/DDBJ whole genome shotgun (WGS) entry which is preliminary data.</text>
</comment>
<dbReference type="InterPro" id="IPR036770">
    <property type="entry name" value="Ankyrin_rpt-contain_sf"/>
</dbReference>
<dbReference type="InterPro" id="IPR026480">
    <property type="entry name" value="RMT2_dom"/>
</dbReference>
<evidence type="ECO:0000259" key="5">
    <source>
        <dbReference type="PROSITE" id="PS51559"/>
    </source>
</evidence>
<dbReference type="GO" id="GO:0005634">
    <property type="term" value="C:nucleus"/>
    <property type="evidence" value="ECO:0007669"/>
    <property type="project" value="TreeGrafter"/>
</dbReference>
<dbReference type="PANTHER" id="PTHR32379">
    <property type="entry name" value="GUANIDINOACETATE N-METHYLTRANSFERASE"/>
    <property type="match status" value="1"/>
</dbReference>
<dbReference type="GO" id="GO:0008757">
    <property type="term" value="F:S-adenosylmethionine-dependent methyltransferase activity"/>
    <property type="evidence" value="ECO:0007669"/>
    <property type="project" value="TreeGrafter"/>
</dbReference>
<dbReference type="InterPro" id="IPR002110">
    <property type="entry name" value="Ankyrin_rpt"/>
</dbReference>
<dbReference type="InterPro" id="IPR029063">
    <property type="entry name" value="SAM-dependent_MTases_sf"/>
</dbReference>
<gene>
    <name evidence="6" type="ORF">P879_10108</name>
</gene>
<dbReference type="InterPro" id="IPR051038">
    <property type="entry name" value="RMT2/GAMT_Mtase"/>
</dbReference>
<dbReference type="AlphaFoldDB" id="A0A8T0DHF8"/>
<dbReference type="SUPFAM" id="SSF53335">
    <property type="entry name" value="S-adenosyl-L-methionine-dependent methyltransferases"/>
    <property type="match status" value="1"/>
</dbReference>
<accession>A0A8T0DHF8</accession>
<dbReference type="Gene3D" id="1.25.40.20">
    <property type="entry name" value="Ankyrin repeat-containing domain"/>
    <property type="match status" value="1"/>
</dbReference>
<feature type="domain" description="RMT2" evidence="5">
    <location>
        <begin position="153"/>
        <end position="408"/>
    </location>
</feature>
<dbReference type="Proteomes" id="UP000699462">
    <property type="component" value="Unassembled WGS sequence"/>
</dbReference>
<dbReference type="Gene3D" id="3.40.50.150">
    <property type="entry name" value="Vaccinia Virus protein VP39"/>
    <property type="match status" value="1"/>
</dbReference>
<keyword evidence="4" id="KW-0040">ANK repeat</keyword>
<evidence type="ECO:0000313" key="6">
    <source>
        <dbReference type="EMBL" id="KAF8566776.1"/>
    </source>
</evidence>
<name>A0A8T0DHF8_9TREM</name>
<keyword evidence="3" id="KW-0949">S-adenosyl-L-methionine</keyword>
<dbReference type="EMBL" id="JTDF01004636">
    <property type="protein sequence ID" value="KAF8566776.1"/>
    <property type="molecule type" value="Genomic_DNA"/>
</dbReference>
<feature type="repeat" description="ANK" evidence="4">
    <location>
        <begin position="54"/>
        <end position="86"/>
    </location>
</feature>